<protein>
    <submittedName>
        <fullName evidence="2">Uncharacterized protein</fullName>
    </submittedName>
</protein>
<gene>
    <name evidence="2" type="ORF">An03g04070</name>
</gene>
<name>A0AAJ8E377_ASPNG</name>
<reference evidence="2" key="1">
    <citation type="submission" date="2025-02" db="EMBL/GenBank/DDBJ databases">
        <authorList>
            <consortium name="NCBI Genome Project"/>
        </authorList>
    </citation>
    <scope>NUCLEOTIDE SEQUENCE</scope>
</reference>
<dbReference type="VEuPathDB" id="FungiDB:An03g04070"/>
<dbReference type="AlphaFoldDB" id="A0AAJ8E377"/>
<evidence type="ECO:0000256" key="1">
    <source>
        <dbReference type="SAM" id="MobiDB-lite"/>
    </source>
</evidence>
<feature type="compositionally biased region" description="Polar residues" evidence="1">
    <location>
        <begin position="35"/>
        <end position="51"/>
    </location>
</feature>
<evidence type="ECO:0000313" key="2">
    <source>
        <dbReference type="RefSeq" id="XP_059605224.1"/>
    </source>
</evidence>
<accession>A0AAJ8E377</accession>
<dbReference type="GeneID" id="84590704"/>
<reference evidence="2" key="2">
    <citation type="submission" date="2025-08" db="UniProtKB">
        <authorList>
            <consortium name="RefSeq"/>
        </authorList>
    </citation>
    <scope>IDENTIFICATION</scope>
</reference>
<sequence>MEQAMSRWTISVCCPMTIAELVDTAVSPGGVVGANSGSNPDSETPKTSNQAEHIPAGKHDIG</sequence>
<feature type="region of interest" description="Disordered" evidence="1">
    <location>
        <begin position="27"/>
        <end position="62"/>
    </location>
</feature>
<dbReference type="KEGG" id="ang:An03g04070"/>
<organism evidence="2">
    <name type="scientific">Aspergillus niger</name>
    <dbReference type="NCBI Taxonomy" id="5061"/>
    <lineage>
        <taxon>Eukaryota</taxon>
        <taxon>Fungi</taxon>
        <taxon>Dikarya</taxon>
        <taxon>Ascomycota</taxon>
        <taxon>Pezizomycotina</taxon>
        <taxon>Eurotiomycetes</taxon>
        <taxon>Eurotiomycetidae</taxon>
        <taxon>Eurotiales</taxon>
        <taxon>Aspergillaceae</taxon>
        <taxon>Aspergillus</taxon>
        <taxon>Aspergillus subgen. Circumdati</taxon>
    </lineage>
</organism>
<dbReference type="RefSeq" id="XP_059605224.1">
    <property type="nucleotide sequence ID" value="XM_059747053.1"/>
</dbReference>
<proteinExistence type="predicted"/>